<protein>
    <submittedName>
        <fullName evidence="2">Acetyltransferase (GNAT) domain-containing protein</fullName>
    </submittedName>
</protein>
<evidence type="ECO:0000259" key="1">
    <source>
        <dbReference type="PROSITE" id="PS51186"/>
    </source>
</evidence>
<reference evidence="2 3" key="1">
    <citation type="submission" date="2016-10" db="EMBL/GenBank/DDBJ databases">
        <authorList>
            <person name="Varghese N."/>
            <person name="Submissions S."/>
        </authorList>
    </citation>
    <scope>NUCLEOTIDE SEQUENCE [LARGE SCALE GENOMIC DNA]</scope>
    <source>
        <strain evidence="2 3">DSM 16392</strain>
    </source>
</reference>
<dbReference type="CDD" id="cd04301">
    <property type="entry name" value="NAT_SF"/>
    <property type="match status" value="1"/>
</dbReference>
<feature type="domain" description="N-acetyltransferase" evidence="1">
    <location>
        <begin position="8"/>
        <end position="155"/>
    </location>
</feature>
<dbReference type="InterPro" id="IPR000182">
    <property type="entry name" value="GNAT_dom"/>
</dbReference>
<name>A0A1I4DNK7_9HYPH</name>
<evidence type="ECO:0000313" key="2">
    <source>
        <dbReference type="EMBL" id="SFK94865.1"/>
    </source>
</evidence>
<accession>A0A1I4DNK7</accession>
<dbReference type="SUPFAM" id="SSF55729">
    <property type="entry name" value="Acyl-CoA N-acyltransferases (Nat)"/>
    <property type="match status" value="1"/>
</dbReference>
<dbReference type="EMBL" id="FOSK01000012">
    <property type="protein sequence ID" value="SFK94865.1"/>
    <property type="molecule type" value="Genomic_DNA"/>
</dbReference>
<evidence type="ECO:0000313" key="3">
    <source>
        <dbReference type="Proteomes" id="UP000199598"/>
    </source>
</evidence>
<keyword evidence="3" id="KW-1185">Reference proteome</keyword>
<dbReference type="InterPro" id="IPR016181">
    <property type="entry name" value="Acyl_CoA_acyltransferase"/>
</dbReference>
<sequence length="158" mass="17634">MTKNLQLSELPCKTECTAFCDAILSDLPDWFGPYDVYKDYLEDVKTRPVFIAQAGGETLGLMALTQTSRASVDIHLLAIRAEHHGKGIGRAFVELAKRYATDCGATYLTVKTLGPSRENAAYAETRKFYASVGFEPLEEFIDFWGKDVPMLLQCQRIA</sequence>
<organism evidence="2 3">
    <name type="scientific">Pseudovibrio ascidiaceicola</name>
    <dbReference type="NCBI Taxonomy" id="285279"/>
    <lineage>
        <taxon>Bacteria</taxon>
        <taxon>Pseudomonadati</taxon>
        <taxon>Pseudomonadota</taxon>
        <taxon>Alphaproteobacteria</taxon>
        <taxon>Hyphomicrobiales</taxon>
        <taxon>Stappiaceae</taxon>
        <taxon>Pseudovibrio</taxon>
    </lineage>
</organism>
<dbReference type="Gene3D" id="3.40.630.30">
    <property type="match status" value="1"/>
</dbReference>
<proteinExistence type="predicted"/>
<dbReference type="PROSITE" id="PS51186">
    <property type="entry name" value="GNAT"/>
    <property type="match status" value="1"/>
</dbReference>
<dbReference type="Pfam" id="PF13508">
    <property type="entry name" value="Acetyltransf_7"/>
    <property type="match status" value="1"/>
</dbReference>
<comment type="caution">
    <text evidence="2">The sequence shown here is derived from an EMBL/GenBank/DDBJ whole genome shotgun (WGS) entry which is preliminary data.</text>
</comment>
<dbReference type="RefSeq" id="WP_093522329.1">
    <property type="nucleotide sequence ID" value="NZ_FOSK01000012.1"/>
</dbReference>
<dbReference type="Proteomes" id="UP000199598">
    <property type="component" value="Unassembled WGS sequence"/>
</dbReference>
<gene>
    <name evidence="2" type="ORF">SAMN04488518_11275</name>
</gene>